<feature type="chain" id="PRO_5035233587" evidence="2">
    <location>
        <begin position="20"/>
        <end position="751"/>
    </location>
</feature>
<dbReference type="AlphaFoldDB" id="A0A8J5HVU4"/>
<keyword evidence="1" id="KW-0472">Membrane</keyword>
<feature type="signal peptide" evidence="2">
    <location>
        <begin position="1"/>
        <end position="19"/>
    </location>
</feature>
<keyword evidence="1" id="KW-1133">Transmembrane helix</keyword>
<reference evidence="3 4" key="1">
    <citation type="submission" date="2020-08" db="EMBL/GenBank/DDBJ databases">
        <title>Plant Genome Project.</title>
        <authorList>
            <person name="Zhang R.-G."/>
        </authorList>
    </citation>
    <scope>NUCLEOTIDE SEQUENCE [LARGE SCALE GENOMIC DNA]</scope>
    <source>
        <tissue evidence="3">Rhizome</tissue>
    </source>
</reference>
<keyword evidence="2" id="KW-0732">Signal</keyword>
<comment type="caution">
    <text evidence="3">The sequence shown here is derived from an EMBL/GenBank/DDBJ whole genome shotgun (WGS) entry which is preliminary data.</text>
</comment>
<dbReference type="Pfam" id="PF05024">
    <property type="entry name" value="Gpi1"/>
    <property type="match status" value="1"/>
</dbReference>
<feature type="transmembrane region" description="Helical" evidence="1">
    <location>
        <begin position="567"/>
        <end position="592"/>
    </location>
</feature>
<gene>
    <name evidence="3" type="ORF">ZIOFF_005645</name>
</gene>
<evidence type="ECO:0000256" key="2">
    <source>
        <dbReference type="SAM" id="SignalP"/>
    </source>
</evidence>
<keyword evidence="1" id="KW-0812">Transmembrane</keyword>
<sequence>MVATTALALHVQFWPVALCSRDFGATVGLRDFSVAPGLATSALLRGCATSALPVARPLSHGHGNCMTLLTQPWWSCDPFIATVGSCDISATAAEGLCDLSVVVAGSSDPSTMAMGSLNTSQPLCVWCRGRAGAGRIVERNEIFKSVNQKMPVRLNESSTFSLLGYCVTDFTAGKLRPVCNQNDRILYKRNQQVPCLHHVHQNGDLLSPIHAHIIVYEVPTYGASHVSLSSWYSSEHVDLLSQKPNWVKEIYKKPVVINLETVILALNCSDAAKTFFLQMESTHSPMISIFFVSKMLMRVASIIWHIVAAIVASISTTMYIFLQFLHKPLSHGPVLFILSKMFMHTCKNVHIRSCQFLYWPVILQAPSISNYATIGDKDETGISHSSVEHSHKAALRKHFIWSNVLMDITFGIVLGILLLANVETICSWILVIVHQVTNDLLRSGSVWLMGVPAGFKLNNELAELIGIISLNAIQVFSTLWSFMGAFLQNYMQVLALLGIVFGLTVPMALCIDLLKLATLHIYILHCLMSFLYSQQIQALASLWRLFRGQKRNPLRQRFDSYDYTVEQHVVGSLLFTPLLLLIPTTSVFYIFFTSLITTIIFLTIIFEISISLLHATPYAEIWIWIMIRRRFPSGIWFEVLDCDNGIIDEVNSHTCLDGRQCDYFLGGETSSLVSLLCSNYATIGQVILPYYVGIFNEVTPSFFTSLAHGILSGQRFPSTLGTRLPSTMPWMQIACKEYWKLCYTAVLSSRL</sequence>
<dbReference type="Proteomes" id="UP000734854">
    <property type="component" value="Unassembled WGS sequence"/>
</dbReference>
<dbReference type="PANTHER" id="PTHR47555">
    <property type="entry name" value="N-ACETYLGLUCOSAMINYL TRANSFERASE COMPONENT FAMILY PROTEIN / GPI1 FAMILY PROTEIN"/>
    <property type="match status" value="1"/>
</dbReference>
<feature type="transmembrane region" description="Helical" evidence="1">
    <location>
        <begin position="598"/>
        <end position="625"/>
    </location>
</feature>
<dbReference type="PANTHER" id="PTHR47555:SF2">
    <property type="entry name" value="N-ACETYLGLUCOSAMINYL TRANSFERASE COMPONENT FAMILY PROTEIN _ GPI1 FAMILY PROTEIN"/>
    <property type="match status" value="1"/>
</dbReference>
<feature type="transmembrane region" description="Helical" evidence="1">
    <location>
        <begin position="520"/>
        <end position="546"/>
    </location>
</feature>
<accession>A0A8J5HVU4</accession>
<evidence type="ECO:0000313" key="3">
    <source>
        <dbReference type="EMBL" id="KAG6531819.1"/>
    </source>
</evidence>
<feature type="transmembrane region" description="Helical" evidence="1">
    <location>
        <begin position="464"/>
        <end position="487"/>
    </location>
</feature>
<dbReference type="InterPro" id="IPR007720">
    <property type="entry name" value="PigQ/GPI1"/>
</dbReference>
<protein>
    <submittedName>
        <fullName evidence="3">Uncharacterized protein</fullName>
    </submittedName>
</protein>
<proteinExistence type="predicted"/>
<organism evidence="3 4">
    <name type="scientific">Zingiber officinale</name>
    <name type="common">Ginger</name>
    <name type="synonym">Amomum zingiber</name>
    <dbReference type="NCBI Taxonomy" id="94328"/>
    <lineage>
        <taxon>Eukaryota</taxon>
        <taxon>Viridiplantae</taxon>
        <taxon>Streptophyta</taxon>
        <taxon>Embryophyta</taxon>
        <taxon>Tracheophyta</taxon>
        <taxon>Spermatophyta</taxon>
        <taxon>Magnoliopsida</taxon>
        <taxon>Liliopsida</taxon>
        <taxon>Zingiberales</taxon>
        <taxon>Zingiberaceae</taxon>
        <taxon>Zingiber</taxon>
    </lineage>
</organism>
<dbReference type="EMBL" id="JACMSC010000002">
    <property type="protein sequence ID" value="KAG6531819.1"/>
    <property type="molecule type" value="Genomic_DNA"/>
</dbReference>
<evidence type="ECO:0000256" key="1">
    <source>
        <dbReference type="SAM" id="Phobius"/>
    </source>
</evidence>
<feature type="transmembrane region" description="Helical" evidence="1">
    <location>
        <begin position="494"/>
        <end position="514"/>
    </location>
</feature>
<feature type="transmembrane region" description="Helical" evidence="1">
    <location>
        <begin position="302"/>
        <end position="322"/>
    </location>
</feature>
<name>A0A8J5HVU4_ZINOF</name>
<keyword evidence="4" id="KW-1185">Reference proteome</keyword>
<dbReference type="GO" id="GO:0016020">
    <property type="term" value="C:membrane"/>
    <property type="evidence" value="ECO:0007669"/>
    <property type="project" value="InterPro"/>
</dbReference>
<evidence type="ECO:0000313" key="4">
    <source>
        <dbReference type="Proteomes" id="UP000734854"/>
    </source>
</evidence>
<dbReference type="GO" id="GO:0006506">
    <property type="term" value="P:GPI anchor biosynthetic process"/>
    <property type="evidence" value="ECO:0007669"/>
    <property type="project" value="InterPro"/>
</dbReference>